<dbReference type="AlphaFoldDB" id="A0A915L3S8"/>
<evidence type="ECO:0000313" key="1">
    <source>
        <dbReference type="Proteomes" id="UP000887565"/>
    </source>
</evidence>
<dbReference type="Proteomes" id="UP000887565">
    <property type="component" value="Unplaced"/>
</dbReference>
<keyword evidence="1" id="KW-1185">Reference proteome</keyword>
<dbReference type="WBParaSite" id="nRc.2.0.1.t44419-RA">
    <property type="protein sequence ID" value="nRc.2.0.1.t44419-RA"/>
    <property type="gene ID" value="nRc.2.0.1.g44419"/>
</dbReference>
<accession>A0A915L3S8</accession>
<sequence>MHSAIEFAKREQNIYSLECWATILRMACCKKPYKVKVMSITDFFDLKALASTFLTNRTKDENGEVVNWFNIIVPSKNVVTYYYKNTAGNVQAEIIIIT</sequence>
<evidence type="ECO:0000313" key="2">
    <source>
        <dbReference type="WBParaSite" id="nRc.2.0.1.t44419-RA"/>
    </source>
</evidence>
<reference evidence="2" key="1">
    <citation type="submission" date="2022-11" db="UniProtKB">
        <authorList>
            <consortium name="WormBaseParasite"/>
        </authorList>
    </citation>
    <scope>IDENTIFICATION</scope>
</reference>
<name>A0A915L3S8_ROMCU</name>
<protein>
    <submittedName>
        <fullName evidence="2">Uncharacterized protein</fullName>
    </submittedName>
</protein>
<proteinExistence type="predicted"/>
<organism evidence="1 2">
    <name type="scientific">Romanomermis culicivorax</name>
    <name type="common">Nematode worm</name>
    <dbReference type="NCBI Taxonomy" id="13658"/>
    <lineage>
        <taxon>Eukaryota</taxon>
        <taxon>Metazoa</taxon>
        <taxon>Ecdysozoa</taxon>
        <taxon>Nematoda</taxon>
        <taxon>Enoplea</taxon>
        <taxon>Dorylaimia</taxon>
        <taxon>Mermithida</taxon>
        <taxon>Mermithoidea</taxon>
        <taxon>Mermithidae</taxon>
        <taxon>Romanomermis</taxon>
    </lineage>
</organism>